<evidence type="ECO:0000313" key="2">
    <source>
        <dbReference type="Proteomes" id="UP000199312"/>
    </source>
</evidence>
<reference evidence="2" key="1">
    <citation type="submission" date="2016-10" db="EMBL/GenBank/DDBJ databases">
        <authorList>
            <person name="Varghese N."/>
            <person name="Submissions S."/>
        </authorList>
    </citation>
    <scope>NUCLEOTIDE SEQUENCE [LARGE SCALE GENOMIC DNA]</scope>
    <source>
        <strain evidence="2">DSM 24450</strain>
    </source>
</reference>
<dbReference type="AlphaFoldDB" id="A0A1I6NRH9"/>
<dbReference type="Proteomes" id="UP000199312">
    <property type="component" value="Unassembled WGS sequence"/>
</dbReference>
<keyword evidence="2" id="KW-1185">Reference proteome</keyword>
<sequence>MPFENNIFINCPFDKAYQPIIKAIVFGVVYLGYNPLLSETINGANARVGGIQDLINESKFSIHDLSRMESSKKGELARFNMPFELGLDMGCKRFGSPFHNEKYFLIFDKEKYRYQKSISDIAGNDICIHNNEPEKALRQIRNWIRKVNGQHIDSANKIWRLFNEFNGDFFEIARADELNEEDIKEMPWDEHCFYIREWLNGRNNFE</sequence>
<evidence type="ECO:0000313" key="1">
    <source>
        <dbReference type="EMBL" id="SFS30602.1"/>
    </source>
</evidence>
<dbReference type="OrthoDB" id="7596615at2"/>
<dbReference type="STRING" id="593133.SAMN04488006_0458"/>
<name>A0A1I6NRH9_9FLAO</name>
<dbReference type="EMBL" id="FOZP01000001">
    <property type="protein sequence ID" value="SFS30602.1"/>
    <property type="molecule type" value="Genomic_DNA"/>
</dbReference>
<accession>A0A1I6NRH9</accession>
<proteinExistence type="predicted"/>
<gene>
    <name evidence="1" type="ORF">SAMN04488006_0458</name>
</gene>
<dbReference type="RefSeq" id="WP_090222125.1">
    <property type="nucleotide sequence ID" value="NZ_FOZP01000001.1"/>
</dbReference>
<protein>
    <submittedName>
        <fullName evidence="1">Uncharacterized protein</fullName>
    </submittedName>
</protein>
<organism evidence="1 2">
    <name type="scientific">Lutibacter maritimus</name>
    <dbReference type="NCBI Taxonomy" id="593133"/>
    <lineage>
        <taxon>Bacteria</taxon>
        <taxon>Pseudomonadati</taxon>
        <taxon>Bacteroidota</taxon>
        <taxon>Flavobacteriia</taxon>
        <taxon>Flavobacteriales</taxon>
        <taxon>Flavobacteriaceae</taxon>
        <taxon>Lutibacter</taxon>
    </lineage>
</organism>